<keyword evidence="10" id="KW-1185">Reference proteome</keyword>
<evidence type="ECO:0000313" key="9">
    <source>
        <dbReference type="EMBL" id="VUW93228.1"/>
    </source>
</evidence>
<dbReference type="EMBL" id="CABHMY010000033">
    <property type="protein sequence ID" value="VUW93228.1"/>
    <property type="molecule type" value="Genomic_DNA"/>
</dbReference>
<evidence type="ECO:0000256" key="3">
    <source>
        <dbReference type="ARBA" id="ARBA00022692"/>
    </source>
</evidence>
<evidence type="ECO:0000256" key="4">
    <source>
        <dbReference type="ARBA" id="ARBA00022737"/>
    </source>
</evidence>
<dbReference type="InterPro" id="IPR004680">
    <property type="entry name" value="Cit_transptr-like_dom"/>
</dbReference>
<dbReference type="InterPro" id="IPR051679">
    <property type="entry name" value="DASS-Related_Transporters"/>
</dbReference>
<dbReference type="PANTHER" id="PTHR43652:SF2">
    <property type="entry name" value="BASIC AMINO ACID ANTIPORTER YFCC-RELATED"/>
    <property type="match status" value="1"/>
</dbReference>
<dbReference type="RefSeq" id="WP_223453529.1">
    <property type="nucleotide sequence ID" value="NZ_CABHMY010000033.1"/>
</dbReference>
<feature type="transmembrane region" description="Helical" evidence="7">
    <location>
        <begin position="257"/>
        <end position="276"/>
    </location>
</feature>
<dbReference type="GO" id="GO:0055085">
    <property type="term" value="P:transmembrane transport"/>
    <property type="evidence" value="ECO:0007669"/>
    <property type="project" value="InterPro"/>
</dbReference>
<keyword evidence="4" id="KW-0677">Repeat</keyword>
<protein>
    <submittedName>
        <fullName evidence="9">Sodium:sulfate symporter transmembrane region</fullName>
    </submittedName>
</protein>
<evidence type="ECO:0000256" key="7">
    <source>
        <dbReference type="SAM" id="Phobius"/>
    </source>
</evidence>
<name>A0A564SEN3_9FIRM</name>
<keyword evidence="3 7" id="KW-0812">Transmembrane</keyword>
<feature type="transmembrane region" description="Helical" evidence="7">
    <location>
        <begin position="351"/>
        <end position="370"/>
    </location>
</feature>
<comment type="subcellular location">
    <subcellularLocation>
        <location evidence="1">Membrane</location>
        <topology evidence="1">Multi-pass membrane protein</topology>
    </subcellularLocation>
</comment>
<keyword evidence="5 7" id="KW-1133">Transmembrane helix</keyword>
<dbReference type="Proteomes" id="UP000406184">
    <property type="component" value="Unassembled WGS sequence"/>
</dbReference>
<keyword evidence="6 7" id="KW-0472">Membrane</keyword>
<dbReference type="Pfam" id="PF03600">
    <property type="entry name" value="CitMHS"/>
    <property type="match status" value="1"/>
</dbReference>
<dbReference type="AlphaFoldDB" id="A0A564SEN3"/>
<evidence type="ECO:0000256" key="5">
    <source>
        <dbReference type="ARBA" id="ARBA00022989"/>
    </source>
</evidence>
<feature type="domain" description="Citrate transporter-like" evidence="8">
    <location>
        <begin position="20"/>
        <end position="370"/>
    </location>
</feature>
<feature type="transmembrane region" description="Helical" evidence="7">
    <location>
        <begin position="137"/>
        <end position="160"/>
    </location>
</feature>
<evidence type="ECO:0000256" key="2">
    <source>
        <dbReference type="ARBA" id="ARBA00022448"/>
    </source>
</evidence>
<evidence type="ECO:0000256" key="6">
    <source>
        <dbReference type="ARBA" id="ARBA00023136"/>
    </source>
</evidence>
<evidence type="ECO:0000313" key="10">
    <source>
        <dbReference type="Proteomes" id="UP000406184"/>
    </source>
</evidence>
<feature type="transmembrane region" description="Helical" evidence="7">
    <location>
        <begin position="27"/>
        <end position="46"/>
    </location>
</feature>
<gene>
    <name evidence="9" type="ORF">FPPS064S07_02035</name>
</gene>
<evidence type="ECO:0000256" key="1">
    <source>
        <dbReference type="ARBA" id="ARBA00004141"/>
    </source>
</evidence>
<feature type="transmembrane region" description="Helical" evidence="7">
    <location>
        <begin position="408"/>
        <end position="428"/>
    </location>
</feature>
<feature type="transmembrane region" description="Helical" evidence="7">
    <location>
        <begin position="95"/>
        <end position="125"/>
    </location>
</feature>
<feature type="transmembrane region" description="Helical" evidence="7">
    <location>
        <begin position="288"/>
        <end position="306"/>
    </location>
</feature>
<proteinExistence type="predicted"/>
<feature type="transmembrane region" description="Helical" evidence="7">
    <location>
        <begin position="232"/>
        <end position="251"/>
    </location>
</feature>
<organism evidence="9 10">
    <name type="scientific">Faecalibacterium prausnitzii</name>
    <dbReference type="NCBI Taxonomy" id="853"/>
    <lineage>
        <taxon>Bacteria</taxon>
        <taxon>Bacillati</taxon>
        <taxon>Bacillota</taxon>
        <taxon>Clostridia</taxon>
        <taxon>Eubacteriales</taxon>
        <taxon>Oscillospiraceae</taxon>
        <taxon>Faecalibacterium</taxon>
    </lineage>
</organism>
<dbReference type="GO" id="GO:0005886">
    <property type="term" value="C:plasma membrane"/>
    <property type="evidence" value="ECO:0007669"/>
    <property type="project" value="TreeGrafter"/>
</dbReference>
<sequence length="431" mass="46378">MNTQMIICMVIFAATLISYMLNKIPMWLTAMISMAALYITGCIDATGALSGFSNVNTLLMACMFIVAAGFRRTSLVGNMCNGIMKLTRGSFKMAYFGYILLAVLLTNFIASPMVVYAIVSPLLAALCDKTGHSRTQYMFPVMVVCVACCGILPLATAIQVSGQFTGFMETYGFTGVSVRPIDFTIAEWPVLFVVPLWALFLGPKFTPKEPVIPIEALEKKDSTKVQQTLSPTVDKIGIFLFFATIICLIFSSQLHLASWFVALVGSLLMVLFGVVDQKSALRDIPWDMLMLFVGALALGTALTNTGAGDMIGNALATAVGGTHNSYVLGALFFIIPFLLTQFMLNRSVSAVFIPICLLTCSALGANPIGVSILVRAGAMTAFLTPMATPAVPMCMADGGYDLKSIIKSGALITLILPFVYVFYTMTVFPAF</sequence>
<keyword evidence="2" id="KW-0813">Transport</keyword>
<dbReference type="PANTHER" id="PTHR43652">
    <property type="entry name" value="BASIC AMINO ACID ANTIPORTER YFCC-RELATED"/>
    <property type="match status" value="1"/>
</dbReference>
<reference evidence="9 10" key="1">
    <citation type="submission" date="2019-07" db="EMBL/GenBank/DDBJ databases">
        <authorList>
            <person name="Hibberd C M."/>
            <person name="Gehrig L. J."/>
            <person name="Chang H.-W."/>
            <person name="Venkatesh S."/>
        </authorList>
    </citation>
    <scope>NUCLEOTIDE SEQUENCE [LARGE SCALE GENOMIC DNA]</scope>
    <source>
        <strain evidence="9">Faecalibacterium_prausnitzii_JG_BgPS064</strain>
    </source>
</reference>
<feature type="transmembrane region" description="Helical" evidence="7">
    <location>
        <begin position="326"/>
        <end position="344"/>
    </location>
</feature>
<accession>A0A564SEN3</accession>
<feature type="transmembrane region" description="Helical" evidence="7">
    <location>
        <begin position="58"/>
        <end position="75"/>
    </location>
</feature>
<evidence type="ECO:0000259" key="8">
    <source>
        <dbReference type="Pfam" id="PF03600"/>
    </source>
</evidence>